<sequence>MSPLRRPSALFLPLAFLIPTSIFAVLTNLTVDDTNTTFFNFIDADANPPSWAAISPGDPCAYCSAQPQTVSIYDQTWHDGSVGSAGSLTFQGSAVYMYGIDLADPANISFTMDNTNKSFHYYNGTQQFVFDALFFSVQNLAQGVNHTVSWVINESKTNGTTGLFDYAVVTVEESAAPSSSAVPNQGGATTTFKKSKAGAIAGAVVASIGGLILIGGIVFVLLRRGRKTAADDAAATMPQTYDIQPSEAAATTSGRMESKTLDVGWSDPTRPASMTTSPTVTLPRDPEMSTLAPTVSTMTGSAREQFLEDRLAILEAHMNQHLPPPYVPSEEA</sequence>
<keyword evidence="2" id="KW-1133">Transmembrane helix</keyword>
<evidence type="ECO:0000313" key="4">
    <source>
        <dbReference type="EMBL" id="KAJ7325772.1"/>
    </source>
</evidence>
<keyword evidence="3" id="KW-0732">Signal</keyword>
<reference evidence="4" key="1">
    <citation type="submission" date="2023-03" db="EMBL/GenBank/DDBJ databases">
        <title>Massive genome expansion in bonnet fungi (Mycena s.s.) driven by repeated elements and novel gene families across ecological guilds.</title>
        <authorList>
            <consortium name="Lawrence Berkeley National Laboratory"/>
            <person name="Harder C.B."/>
            <person name="Miyauchi S."/>
            <person name="Viragh M."/>
            <person name="Kuo A."/>
            <person name="Thoen E."/>
            <person name="Andreopoulos B."/>
            <person name="Lu D."/>
            <person name="Skrede I."/>
            <person name="Drula E."/>
            <person name="Henrissat B."/>
            <person name="Morin E."/>
            <person name="Kohler A."/>
            <person name="Barry K."/>
            <person name="LaButti K."/>
            <person name="Morin E."/>
            <person name="Salamov A."/>
            <person name="Lipzen A."/>
            <person name="Mereny Z."/>
            <person name="Hegedus B."/>
            <person name="Baldrian P."/>
            <person name="Stursova M."/>
            <person name="Weitz H."/>
            <person name="Taylor A."/>
            <person name="Grigoriev I.V."/>
            <person name="Nagy L.G."/>
            <person name="Martin F."/>
            <person name="Kauserud H."/>
        </authorList>
    </citation>
    <scope>NUCLEOTIDE SEQUENCE</scope>
    <source>
        <strain evidence="4">CBHHK002</strain>
    </source>
</reference>
<protein>
    <submittedName>
        <fullName evidence="4">Uncharacterized protein</fullName>
    </submittedName>
</protein>
<feature type="signal peptide" evidence="3">
    <location>
        <begin position="1"/>
        <end position="24"/>
    </location>
</feature>
<dbReference type="EMBL" id="JARIHO010000043">
    <property type="protein sequence ID" value="KAJ7325772.1"/>
    <property type="molecule type" value="Genomic_DNA"/>
</dbReference>
<keyword evidence="2" id="KW-0472">Membrane</keyword>
<gene>
    <name evidence="4" type="ORF">DFH08DRAFT_1085026</name>
</gene>
<feature type="region of interest" description="Disordered" evidence="1">
    <location>
        <begin position="246"/>
        <end position="287"/>
    </location>
</feature>
<evidence type="ECO:0000256" key="1">
    <source>
        <dbReference type="SAM" id="MobiDB-lite"/>
    </source>
</evidence>
<accession>A0AAD6ZJI3</accession>
<dbReference type="Gene3D" id="2.60.120.260">
    <property type="entry name" value="Galactose-binding domain-like"/>
    <property type="match status" value="1"/>
</dbReference>
<comment type="caution">
    <text evidence="4">The sequence shown here is derived from an EMBL/GenBank/DDBJ whole genome shotgun (WGS) entry which is preliminary data.</text>
</comment>
<evidence type="ECO:0000313" key="5">
    <source>
        <dbReference type="Proteomes" id="UP001218218"/>
    </source>
</evidence>
<organism evidence="4 5">
    <name type="scientific">Mycena albidolilacea</name>
    <dbReference type="NCBI Taxonomy" id="1033008"/>
    <lineage>
        <taxon>Eukaryota</taxon>
        <taxon>Fungi</taxon>
        <taxon>Dikarya</taxon>
        <taxon>Basidiomycota</taxon>
        <taxon>Agaricomycotina</taxon>
        <taxon>Agaricomycetes</taxon>
        <taxon>Agaricomycetidae</taxon>
        <taxon>Agaricales</taxon>
        <taxon>Marasmiineae</taxon>
        <taxon>Mycenaceae</taxon>
        <taxon>Mycena</taxon>
    </lineage>
</organism>
<proteinExistence type="predicted"/>
<dbReference type="AlphaFoldDB" id="A0AAD6ZJI3"/>
<keyword evidence="5" id="KW-1185">Reference proteome</keyword>
<evidence type="ECO:0000256" key="2">
    <source>
        <dbReference type="SAM" id="Phobius"/>
    </source>
</evidence>
<name>A0AAD6ZJI3_9AGAR</name>
<dbReference type="Proteomes" id="UP001218218">
    <property type="component" value="Unassembled WGS sequence"/>
</dbReference>
<evidence type="ECO:0000256" key="3">
    <source>
        <dbReference type="SAM" id="SignalP"/>
    </source>
</evidence>
<keyword evidence="2" id="KW-0812">Transmembrane</keyword>
<feature type="chain" id="PRO_5041910271" evidence="3">
    <location>
        <begin position="25"/>
        <end position="332"/>
    </location>
</feature>
<feature type="transmembrane region" description="Helical" evidence="2">
    <location>
        <begin position="199"/>
        <end position="222"/>
    </location>
</feature>
<feature type="compositionally biased region" description="Polar residues" evidence="1">
    <location>
        <begin position="246"/>
        <end position="255"/>
    </location>
</feature>